<evidence type="ECO:0000313" key="16">
    <source>
        <dbReference type="EMBL" id="REJ09694.1"/>
    </source>
</evidence>
<protein>
    <submittedName>
        <fullName evidence="16">PBP1A family penicillin-binding protein</fullName>
    </submittedName>
</protein>
<dbReference type="Gene3D" id="2.60.40.10">
    <property type="entry name" value="Immunoglobulins"/>
    <property type="match status" value="1"/>
</dbReference>
<feature type="compositionally biased region" description="Gly residues" evidence="14">
    <location>
        <begin position="828"/>
        <end position="842"/>
    </location>
</feature>
<dbReference type="InterPro" id="IPR036950">
    <property type="entry name" value="PBP_transglycosylase"/>
</dbReference>
<evidence type="ECO:0000256" key="12">
    <source>
        <dbReference type="ARBA" id="ARBA00034000"/>
    </source>
</evidence>
<dbReference type="InterPro" id="IPR050396">
    <property type="entry name" value="Glycosyltr_51/Transpeptidase"/>
</dbReference>
<feature type="compositionally biased region" description="Acidic residues" evidence="14">
    <location>
        <begin position="776"/>
        <end position="808"/>
    </location>
</feature>
<keyword evidence="5" id="KW-0328">Glycosyltransferase</keyword>
<keyword evidence="6" id="KW-0808">Transferase</keyword>
<dbReference type="GO" id="GO:0030288">
    <property type="term" value="C:outer membrane-bounded periplasmic space"/>
    <property type="evidence" value="ECO:0007669"/>
    <property type="project" value="TreeGrafter"/>
</dbReference>
<comment type="similarity">
    <text evidence="1">In the C-terminal section; belongs to the transpeptidase family.</text>
</comment>
<dbReference type="PROSITE" id="PS50853">
    <property type="entry name" value="FN3"/>
    <property type="match status" value="1"/>
</dbReference>
<keyword evidence="10" id="KW-0511">Multifunctional enzyme</keyword>
<dbReference type="GO" id="GO:0009002">
    <property type="term" value="F:serine-type D-Ala-D-Ala carboxypeptidase activity"/>
    <property type="evidence" value="ECO:0007669"/>
    <property type="project" value="UniProtKB-EC"/>
</dbReference>
<keyword evidence="11" id="KW-0961">Cell wall biogenesis/degradation</keyword>
<evidence type="ECO:0000256" key="5">
    <source>
        <dbReference type="ARBA" id="ARBA00022676"/>
    </source>
</evidence>
<dbReference type="SUPFAM" id="SSF53955">
    <property type="entry name" value="Lysozyme-like"/>
    <property type="match status" value="1"/>
</dbReference>
<reference evidence="16 17" key="1">
    <citation type="submission" date="2018-08" db="EMBL/GenBank/DDBJ databases">
        <title>Genome sequence of Halobacillus trueperi KCTC 3686.</title>
        <authorList>
            <person name="Cho K.H."/>
            <person name="Kwak M.-J."/>
            <person name="Kim B.-Y."/>
            <person name="Chun J."/>
        </authorList>
    </citation>
    <scope>NUCLEOTIDE SEQUENCE [LARGE SCALE GENOMIC DNA]</scope>
    <source>
        <strain evidence="16 17">KCTC 3686</strain>
    </source>
</reference>
<keyword evidence="8" id="KW-0133">Cell shape</keyword>
<proteinExistence type="inferred from homology"/>
<dbReference type="SUPFAM" id="SSF49265">
    <property type="entry name" value="Fibronectin type III"/>
    <property type="match status" value="1"/>
</dbReference>
<dbReference type="GO" id="GO:0006508">
    <property type="term" value="P:proteolysis"/>
    <property type="evidence" value="ECO:0007669"/>
    <property type="project" value="UniProtKB-KW"/>
</dbReference>
<dbReference type="GO" id="GO:0008360">
    <property type="term" value="P:regulation of cell shape"/>
    <property type="evidence" value="ECO:0007669"/>
    <property type="project" value="UniProtKB-KW"/>
</dbReference>
<dbReference type="InterPro" id="IPR023346">
    <property type="entry name" value="Lysozyme-like_dom_sf"/>
</dbReference>
<dbReference type="Pfam" id="PF00041">
    <property type="entry name" value="fn3"/>
    <property type="match status" value="1"/>
</dbReference>
<evidence type="ECO:0000259" key="15">
    <source>
        <dbReference type="PROSITE" id="PS50853"/>
    </source>
</evidence>
<evidence type="ECO:0000313" key="17">
    <source>
        <dbReference type="Proteomes" id="UP000256305"/>
    </source>
</evidence>
<evidence type="ECO:0000256" key="13">
    <source>
        <dbReference type="ARBA" id="ARBA00049902"/>
    </source>
</evidence>
<dbReference type="RefSeq" id="WP_115823318.1">
    <property type="nucleotide sequence ID" value="NZ_QUAE01000005.1"/>
</dbReference>
<dbReference type="Pfam" id="PF00905">
    <property type="entry name" value="Transpeptidase"/>
    <property type="match status" value="1"/>
</dbReference>
<dbReference type="InterPro" id="IPR003961">
    <property type="entry name" value="FN3_dom"/>
</dbReference>
<dbReference type="GO" id="GO:0009252">
    <property type="term" value="P:peptidoglycan biosynthetic process"/>
    <property type="evidence" value="ECO:0007669"/>
    <property type="project" value="UniProtKB-KW"/>
</dbReference>
<evidence type="ECO:0000256" key="14">
    <source>
        <dbReference type="SAM" id="MobiDB-lite"/>
    </source>
</evidence>
<dbReference type="Gene3D" id="1.10.3810.10">
    <property type="entry name" value="Biosynthetic peptidoglycan transglycosylase-like"/>
    <property type="match status" value="1"/>
</dbReference>
<evidence type="ECO:0000256" key="9">
    <source>
        <dbReference type="ARBA" id="ARBA00022984"/>
    </source>
</evidence>
<dbReference type="InterPro" id="IPR013783">
    <property type="entry name" value="Ig-like_fold"/>
</dbReference>
<evidence type="ECO:0000256" key="10">
    <source>
        <dbReference type="ARBA" id="ARBA00023268"/>
    </source>
</evidence>
<evidence type="ECO:0000256" key="11">
    <source>
        <dbReference type="ARBA" id="ARBA00023316"/>
    </source>
</evidence>
<dbReference type="InterPro" id="IPR012338">
    <property type="entry name" value="Beta-lactam/transpept-like"/>
</dbReference>
<evidence type="ECO:0000256" key="3">
    <source>
        <dbReference type="ARBA" id="ARBA00022645"/>
    </source>
</evidence>
<name>A0A3E0JA97_9BACI</name>
<accession>A0A3E0JA97</accession>
<evidence type="ECO:0000256" key="4">
    <source>
        <dbReference type="ARBA" id="ARBA00022670"/>
    </source>
</evidence>
<comment type="catalytic activity">
    <reaction evidence="13">
        <text>[GlcNAc-(1-&gt;4)-Mur2Ac(oyl-L-Ala-gamma-D-Glu-L-Lys-D-Ala-D-Ala)](n)-di-trans,octa-cis-undecaprenyl diphosphate + beta-D-GlcNAc-(1-&gt;4)-Mur2Ac(oyl-L-Ala-gamma-D-Glu-L-Lys-D-Ala-D-Ala)-di-trans,octa-cis-undecaprenyl diphosphate = [GlcNAc-(1-&gt;4)-Mur2Ac(oyl-L-Ala-gamma-D-Glu-L-Lys-D-Ala-D-Ala)](n+1)-di-trans,octa-cis-undecaprenyl diphosphate + di-trans,octa-cis-undecaprenyl diphosphate + H(+)</text>
        <dbReference type="Rhea" id="RHEA:23708"/>
        <dbReference type="Rhea" id="RHEA-COMP:9602"/>
        <dbReference type="Rhea" id="RHEA-COMP:9603"/>
        <dbReference type="ChEBI" id="CHEBI:15378"/>
        <dbReference type="ChEBI" id="CHEBI:58405"/>
        <dbReference type="ChEBI" id="CHEBI:60033"/>
        <dbReference type="ChEBI" id="CHEBI:78435"/>
        <dbReference type="EC" id="2.4.99.28"/>
    </reaction>
</comment>
<comment type="caution">
    <text evidence="16">The sequence shown here is derived from an EMBL/GenBank/DDBJ whole genome shotgun (WGS) entry which is preliminary data.</text>
</comment>
<dbReference type="Pfam" id="PF00912">
    <property type="entry name" value="Transgly"/>
    <property type="match status" value="1"/>
</dbReference>
<feature type="compositionally biased region" description="Basic residues" evidence="14">
    <location>
        <begin position="9"/>
        <end position="22"/>
    </location>
</feature>
<gene>
    <name evidence="16" type="ORF">DYE48_08995</name>
</gene>
<dbReference type="FunFam" id="1.10.3810.10:FF:000001">
    <property type="entry name" value="Penicillin-binding protein 1A"/>
    <property type="match status" value="1"/>
</dbReference>
<dbReference type="Gene3D" id="3.40.710.10">
    <property type="entry name" value="DD-peptidase/beta-lactamase superfamily"/>
    <property type="match status" value="1"/>
</dbReference>
<evidence type="ECO:0000256" key="1">
    <source>
        <dbReference type="ARBA" id="ARBA00007090"/>
    </source>
</evidence>
<comment type="similarity">
    <text evidence="2">In the N-terminal section; belongs to the glycosyltransferase 51 family.</text>
</comment>
<dbReference type="EMBL" id="QUAE01000005">
    <property type="protein sequence ID" value="REJ09694.1"/>
    <property type="molecule type" value="Genomic_DNA"/>
</dbReference>
<dbReference type="PANTHER" id="PTHR32282:SF29">
    <property type="entry name" value="PENICILLIN-BINDING PROTEIN 1A"/>
    <property type="match status" value="1"/>
</dbReference>
<dbReference type="InterPro" id="IPR001460">
    <property type="entry name" value="PCN-bd_Tpept"/>
</dbReference>
<dbReference type="Proteomes" id="UP000256305">
    <property type="component" value="Unassembled WGS sequence"/>
</dbReference>
<dbReference type="InterPro" id="IPR036116">
    <property type="entry name" value="FN3_sf"/>
</dbReference>
<keyword evidence="17" id="KW-1185">Reference proteome</keyword>
<feature type="region of interest" description="Disordered" evidence="14">
    <location>
        <begin position="1"/>
        <end position="22"/>
    </location>
</feature>
<evidence type="ECO:0000256" key="8">
    <source>
        <dbReference type="ARBA" id="ARBA00022960"/>
    </source>
</evidence>
<dbReference type="GO" id="GO:0071555">
    <property type="term" value="P:cell wall organization"/>
    <property type="evidence" value="ECO:0007669"/>
    <property type="project" value="UniProtKB-KW"/>
</dbReference>
<comment type="catalytic activity">
    <reaction evidence="12">
        <text>Preferential cleavage: (Ac)2-L-Lys-D-Ala-|-D-Ala. Also transpeptidation of peptidyl-alanyl moieties that are N-acyl substituents of D-alanine.</text>
        <dbReference type="EC" id="3.4.16.4"/>
    </reaction>
</comment>
<dbReference type="PANTHER" id="PTHR32282">
    <property type="entry name" value="BINDING PROTEIN TRANSPEPTIDASE, PUTATIVE-RELATED"/>
    <property type="match status" value="1"/>
</dbReference>
<evidence type="ECO:0000256" key="2">
    <source>
        <dbReference type="ARBA" id="ARBA00007739"/>
    </source>
</evidence>
<dbReference type="CDD" id="cd00063">
    <property type="entry name" value="FN3"/>
    <property type="match status" value="1"/>
</dbReference>
<keyword evidence="7" id="KW-0378">Hydrolase</keyword>
<sequence length="899" mass="97977">MANDSQSRTSRRKQMKSSKKGKSNSKFKRIFMTLLTIGVVLMLGVGALFAYYVATAPSLDESKLSDPFSSKVYDKNGDLFADLAGDERRTKITYNDIPTVLEDAVLATEDVRFFDHIGIDFRRIGGAVLANITGGFGAEGASTITQQVVKESFLTKDKTIKRKVQEQYLAIKLDQEYSKEKILEMYLNKIYYGAGSYGVAEAAETYFGKKDLSELTLPEAALLAGLPQRPSGYMPFENPDLAKDRMNTVLSLMVQHGKITEAEAEEARQVKIEDMLIERQPEKEAPFQAFLDEVEREIKEKMDGSDIYKDGLKIYTTLDPKAQEQVQQLLSNEGPTPWPDEKLMAGIAVTDTQTGAIRAIGGGRNYQKGQFNTATRINRQPGSTFKPITAYGPAIQYNKMSTYHQIKDEKTEFDVNNGWTPNNFDNKFRGWVSARYALSRSLNIPTIKLMEEVGIDKAEEFAKGLGFEVPDKGFMLSDAIGGGVGTNPKEMAGAYAAFGNEGVYNEPHTVTKVEVPGEGTIELTPEPESAMNSYTAFMISNMLQTTMSEGTGTAANVPGVPDAGKTGTTNRGDYASDSWFNGYTTNYSISIWAGYDEEDPMSQAAKDIPKQIYKPLMTQLSQEIETADFTKPDSVAWVDVEKGSRPARLPSEYTPSGRIVTELFHVDNQPSKVSETYQQLDPVQSLAGKFNEETSSIDLSWSYGDTDGISFRIAASIDGGEMRELTTTKDTSVEITNVDPGASYEFSVVVVSDDDNTANSDPATVTVQAPGSLEQETPDESEEGENQEDEEENPEGEGPPEENNDDGNDNNNGDGQGEGEGQDNGQDNGQGEGQGNGQGNGQNDGQDDGSDNNDDSENDDQNQNDGSGSGGDSGSDGNSGSDEEQPPAEDDQDNQQDAA</sequence>
<organism evidence="16 17">
    <name type="scientific">Halobacillus trueperi</name>
    <dbReference type="NCBI Taxonomy" id="156205"/>
    <lineage>
        <taxon>Bacteria</taxon>
        <taxon>Bacillati</taxon>
        <taxon>Bacillota</taxon>
        <taxon>Bacilli</taxon>
        <taxon>Bacillales</taxon>
        <taxon>Bacillaceae</taxon>
        <taxon>Halobacillus</taxon>
    </lineage>
</organism>
<feature type="domain" description="Fibronectin type-III" evidence="15">
    <location>
        <begin position="682"/>
        <end position="770"/>
    </location>
</feature>
<keyword evidence="3" id="KW-0121">Carboxypeptidase</keyword>
<keyword evidence="9" id="KW-0573">Peptidoglycan synthesis</keyword>
<feature type="compositionally biased region" description="Acidic residues" evidence="14">
    <location>
        <begin position="845"/>
        <end position="862"/>
    </location>
</feature>
<feature type="compositionally biased region" description="Polar residues" evidence="14">
    <location>
        <begin position="757"/>
        <end position="769"/>
    </location>
</feature>
<dbReference type="GO" id="GO:0008955">
    <property type="term" value="F:peptidoglycan glycosyltransferase activity"/>
    <property type="evidence" value="ECO:0007669"/>
    <property type="project" value="UniProtKB-EC"/>
</dbReference>
<keyword evidence="4" id="KW-0645">Protease</keyword>
<evidence type="ECO:0000256" key="7">
    <source>
        <dbReference type="ARBA" id="ARBA00022801"/>
    </source>
</evidence>
<evidence type="ECO:0000256" key="6">
    <source>
        <dbReference type="ARBA" id="ARBA00022679"/>
    </source>
</evidence>
<feature type="region of interest" description="Disordered" evidence="14">
    <location>
        <begin position="754"/>
        <end position="899"/>
    </location>
</feature>
<dbReference type="GO" id="GO:0008658">
    <property type="term" value="F:penicillin binding"/>
    <property type="evidence" value="ECO:0007669"/>
    <property type="project" value="InterPro"/>
</dbReference>
<dbReference type="AlphaFoldDB" id="A0A3E0JA97"/>
<feature type="compositionally biased region" description="Acidic residues" evidence="14">
    <location>
        <begin position="881"/>
        <end position="899"/>
    </location>
</feature>
<dbReference type="SUPFAM" id="SSF56601">
    <property type="entry name" value="beta-lactamase/transpeptidase-like"/>
    <property type="match status" value="1"/>
</dbReference>
<dbReference type="NCBIfam" id="TIGR02074">
    <property type="entry name" value="PBP_1a_fam"/>
    <property type="match status" value="1"/>
</dbReference>
<dbReference type="InterPro" id="IPR001264">
    <property type="entry name" value="Glyco_trans_51"/>
</dbReference>